<protein>
    <submittedName>
        <fullName evidence="2">Uncharacterized protein</fullName>
    </submittedName>
</protein>
<dbReference type="EMBL" id="SRLO01000465">
    <property type="protein sequence ID" value="TNN55091.1"/>
    <property type="molecule type" value="Genomic_DNA"/>
</dbReference>
<feature type="region of interest" description="Disordered" evidence="1">
    <location>
        <begin position="90"/>
        <end position="143"/>
    </location>
</feature>
<accession>A0A4Z2GP85</accession>
<sequence length="143" mass="14918">MGKSSGGGERSHLTGVSEEGAITETESRLKITAVSPNETSVTHSGITAARLQDDDDDDDDEDDDDDDDKLICHGGASDWLLVRSSVKRPADRRRAVCASGDVAASGRSSRAMSRSRPGGSLRGDESLHAAAAAHLDGEREAAA</sequence>
<evidence type="ECO:0000313" key="3">
    <source>
        <dbReference type="Proteomes" id="UP000314294"/>
    </source>
</evidence>
<evidence type="ECO:0000256" key="1">
    <source>
        <dbReference type="SAM" id="MobiDB-lite"/>
    </source>
</evidence>
<comment type="caution">
    <text evidence="2">The sequence shown here is derived from an EMBL/GenBank/DDBJ whole genome shotgun (WGS) entry which is preliminary data.</text>
</comment>
<keyword evidence="3" id="KW-1185">Reference proteome</keyword>
<feature type="compositionally biased region" description="Acidic residues" evidence="1">
    <location>
        <begin position="53"/>
        <end position="68"/>
    </location>
</feature>
<dbReference type="AlphaFoldDB" id="A0A4Z2GP85"/>
<feature type="compositionally biased region" description="Low complexity" evidence="1">
    <location>
        <begin position="103"/>
        <end position="119"/>
    </location>
</feature>
<proteinExistence type="predicted"/>
<evidence type="ECO:0000313" key="2">
    <source>
        <dbReference type="EMBL" id="TNN55091.1"/>
    </source>
</evidence>
<reference evidence="2 3" key="1">
    <citation type="submission" date="2019-03" db="EMBL/GenBank/DDBJ databases">
        <title>First draft genome of Liparis tanakae, snailfish: a comprehensive survey of snailfish specific genes.</title>
        <authorList>
            <person name="Kim W."/>
            <person name="Song I."/>
            <person name="Jeong J.-H."/>
            <person name="Kim D."/>
            <person name="Kim S."/>
            <person name="Ryu S."/>
            <person name="Song J.Y."/>
            <person name="Lee S.K."/>
        </authorList>
    </citation>
    <scope>NUCLEOTIDE SEQUENCE [LARGE SCALE GENOMIC DNA]</scope>
    <source>
        <tissue evidence="2">Muscle</tissue>
    </source>
</reference>
<dbReference type="Proteomes" id="UP000314294">
    <property type="component" value="Unassembled WGS sequence"/>
</dbReference>
<name>A0A4Z2GP85_9TELE</name>
<organism evidence="2 3">
    <name type="scientific">Liparis tanakae</name>
    <name type="common">Tanaka's snailfish</name>
    <dbReference type="NCBI Taxonomy" id="230148"/>
    <lineage>
        <taxon>Eukaryota</taxon>
        <taxon>Metazoa</taxon>
        <taxon>Chordata</taxon>
        <taxon>Craniata</taxon>
        <taxon>Vertebrata</taxon>
        <taxon>Euteleostomi</taxon>
        <taxon>Actinopterygii</taxon>
        <taxon>Neopterygii</taxon>
        <taxon>Teleostei</taxon>
        <taxon>Neoteleostei</taxon>
        <taxon>Acanthomorphata</taxon>
        <taxon>Eupercaria</taxon>
        <taxon>Perciformes</taxon>
        <taxon>Cottioidei</taxon>
        <taxon>Cottales</taxon>
        <taxon>Liparidae</taxon>
        <taxon>Liparis</taxon>
    </lineage>
</organism>
<feature type="compositionally biased region" description="Polar residues" evidence="1">
    <location>
        <begin position="34"/>
        <end position="45"/>
    </location>
</feature>
<feature type="region of interest" description="Disordered" evidence="1">
    <location>
        <begin position="1"/>
        <end position="70"/>
    </location>
</feature>
<gene>
    <name evidence="2" type="ORF">EYF80_034675</name>
</gene>